<gene>
    <name evidence="7" type="ORF">g.11189</name>
</gene>
<dbReference type="Pfam" id="PF00753">
    <property type="entry name" value="Lactamase_B"/>
    <property type="match status" value="1"/>
</dbReference>
<dbReference type="InterPro" id="IPR001279">
    <property type="entry name" value="Metallo-B-lactamas"/>
</dbReference>
<dbReference type="EMBL" id="GECZ01001962">
    <property type="protein sequence ID" value="JAS67807.1"/>
    <property type="molecule type" value="Transcribed_RNA"/>
</dbReference>
<evidence type="ECO:0000256" key="1">
    <source>
        <dbReference type="ARBA" id="ARBA00006759"/>
    </source>
</evidence>
<dbReference type="Gene3D" id="1.10.10.10">
    <property type="entry name" value="Winged helix-like DNA-binding domain superfamily/Winged helix DNA-binding domain"/>
    <property type="match status" value="1"/>
</dbReference>
<protein>
    <recommendedName>
        <fullName evidence="5">Beta-lactamase-like protein 2 homolog</fullName>
    </recommendedName>
</protein>
<dbReference type="GO" id="GO:0046872">
    <property type="term" value="F:metal ion binding"/>
    <property type="evidence" value="ECO:0007669"/>
    <property type="project" value="UniProtKB-KW"/>
</dbReference>
<dbReference type="CDD" id="cd07722">
    <property type="entry name" value="LACTB2-like_MBL-fold"/>
    <property type="match status" value="1"/>
</dbReference>
<evidence type="ECO:0000259" key="6">
    <source>
        <dbReference type="SMART" id="SM00849"/>
    </source>
</evidence>
<dbReference type="InterPro" id="IPR047921">
    <property type="entry name" value="LACTB2-like_MBL-fold"/>
</dbReference>
<accession>A0A1B6GZG2</accession>
<name>A0A1B6GZG2_9HEMI</name>
<dbReference type="InterPro" id="IPR036866">
    <property type="entry name" value="RibonucZ/Hydroxyglut_hydro"/>
</dbReference>
<dbReference type="GO" id="GO:0031123">
    <property type="term" value="P:RNA 3'-end processing"/>
    <property type="evidence" value="ECO:0007669"/>
    <property type="project" value="UniProtKB-ARBA"/>
</dbReference>
<keyword evidence="3" id="KW-0378">Hydrolase</keyword>
<dbReference type="InterPro" id="IPR036388">
    <property type="entry name" value="WH-like_DNA-bd_sf"/>
</dbReference>
<evidence type="ECO:0000313" key="7">
    <source>
        <dbReference type="EMBL" id="JAS67807.1"/>
    </source>
</evidence>
<feature type="domain" description="Metallo-beta-lactamase" evidence="6">
    <location>
        <begin position="36"/>
        <end position="202"/>
    </location>
</feature>
<dbReference type="PANTHER" id="PTHR23131:SF0">
    <property type="entry name" value="ENDORIBONUCLEASE LACTB2"/>
    <property type="match status" value="1"/>
</dbReference>
<dbReference type="Gene3D" id="3.60.15.10">
    <property type="entry name" value="Ribonuclease Z/Hydroxyacylglutathione hydrolase-like"/>
    <property type="match status" value="1"/>
</dbReference>
<evidence type="ECO:0000256" key="5">
    <source>
        <dbReference type="ARBA" id="ARBA00069358"/>
    </source>
</evidence>
<organism evidence="7">
    <name type="scientific">Cuerna arida</name>
    <dbReference type="NCBI Taxonomy" id="1464854"/>
    <lineage>
        <taxon>Eukaryota</taxon>
        <taxon>Metazoa</taxon>
        <taxon>Ecdysozoa</taxon>
        <taxon>Arthropoda</taxon>
        <taxon>Hexapoda</taxon>
        <taxon>Insecta</taxon>
        <taxon>Pterygota</taxon>
        <taxon>Neoptera</taxon>
        <taxon>Paraneoptera</taxon>
        <taxon>Hemiptera</taxon>
        <taxon>Auchenorrhyncha</taxon>
        <taxon>Membracoidea</taxon>
        <taxon>Cicadellidae</taxon>
        <taxon>Cicadellinae</taxon>
        <taxon>Proconiini</taxon>
        <taxon>Cuerna</taxon>
    </lineage>
</organism>
<dbReference type="InterPro" id="IPR041516">
    <property type="entry name" value="LACTB2_WH"/>
</dbReference>
<evidence type="ECO:0000256" key="4">
    <source>
        <dbReference type="ARBA" id="ARBA00022833"/>
    </source>
</evidence>
<dbReference type="PANTHER" id="PTHR23131">
    <property type="entry name" value="ENDORIBONUCLEASE LACTB2"/>
    <property type="match status" value="1"/>
</dbReference>
<dbReference type="Pfam" id="PF17778">
    <property type="entry name" value="WHD_BLACT"/>
    <property type="match status" value="1"/>
</dbReference>
<evidence type="ECO:0000256" key="3">
    <source>
        <dbReference type="ARBA" id="ARBA00022801"/>
    </source>
</evidence>
<keyword evidence="4" id="KW-0862">Zinc</keyword>
<sequence>MAFQSSAKAIIPNVSYLSSRVIMILGCNPGVMTLQGTNTYLVGTGKRRILLDTGDADVPQYTEQLHKVLTKESCDIEQIVVSHWHHDHIGGVPDVLKLTKPDCKVWKFQQADDKGNVVESKIPFECLTDGQILSTEGASLRVIHTPGHTTDHAVFTLEEEDVLFSADTILGEGTAVFEDLLDYMKSLRKIQKINPKVIYPGHGPVIEDPQKVINYYLSHRESREEEILNVLMSNNGPICAANIVKVIYPDLDMKLLIAAENNVQKHLIKLMKEGRVVKDNKMWKVITCSRSS</sequence>
<proteinExistence type="inferred from homology"/>
<evidence type="ECO:0000256" key="2">
    <source>
        <dbReference type="ARBA" id="ARBA00022723"/>
    </source>
</evidence>
<dbReference type="GO" id="GO:0016787">
    <property type="term" value="F:hydrolase activity"/>
    <property type="evidence" value="ECO:0007669"/>
    <property type="project" value="UniProtKB-KW"/>
</dbReference>
<keyword evidence="2" id="KW-0479">Metal-binding</keyword>
<dbReference type="SUPFAM" id="SSF56281">
    <property type="entry name" value="Metallo-hydrolase/oxidoreductase"/>
    <property type="match status" value="1"/>
</dbReference>
<reference evidence="7" key="1">
    <citation type="submission" date="2015-11" db="EMBL/GenBank/DDBJ databases">
        <title>De novo transcriptome assembly of four potential Pierce s Disease insect vectors from Arizona vineyards.</title>
        <authorList>
            <person name="Tassone E.E."/>
        </authorList>
    </citation>
    <scope>NUCLEOTIDE SEQUENCE</scope>
</reference>
<dbReference type="InterPro" id="IPR050662">
    <property type="entry name" value="Sec-metab_biosynth-thioest"/>
</dbReference>
<comment type="similarity">
    <text evidence="1">Belongs to the metallo-beta-lactamase superfamily. Glyoxalase II family.</text>
</comment>
<dbReference type="SMART" id="SM00849">
    <property type="entry name" value="Lactamase_B"/>
    <property type="match status" value="1"/>
</dbReference>
<dbReference type="FunFam" id="3.60.15.10:FF:000017">
    <property type="entry name" value="Lactamase beta 2"/>
    <property type="match status" value="1"/>
</dbReference>
<dbReference type="AlphaFoldDB" id="A0A1B6GZG2"/>